<evidence type="ECO:0000313" key="3">
    <source>
        <dbReference type="Proteomes" id="UP000315369"/>
    </source>
</evidence>
<reference evidence="2 3" key="1">
    <citation type="submission" date="2019-06" db="EMBL/GenBank/DDBJ databases">
        <authorList>
            <person name="Livingstone P."/>
            <person name="Whitworth D."/>
        </authorList>
    </citation>
    <scope>NUCLEOTIDE SEQUENCE [LARGE SCALE GENOMIC DNA]</scope>
    <source>
        <strain evidence="2 3">AM401</strain>
    </source>
</reference>
<keyword evidence="1" id="KW-1133">Transmembrane helix</keyword>
<dbReference type="EMBL" id="VIFM01000138">
    <property type="protein sequence ID" value="TQF12463.1"/>
    <property type="molecule type" value="Genomic_DNA"/>
</dbReference>
<keyword evidence="3" id="KW-1185">Reference proteome</keyword>
<accession>A0A540WTY3</accession>
<dbReference type="RefSeq" id="WP_141645808.1">
    <property type="nucleotide sequence ID" value="NZ_VIFM01000138.1"/>
</dbReference>
<feature type="transmembrane region" description="Helical" evidence="1">
    <location>
        <begin position="59"/>
        <end position="78"/>
    </location>
</feature>
<sequence>MKSKKGVTFLGVIFVMMIFLCMGQVWVMKVPFLLAFGWLSFLQQVLPEVTFRWGAIAEFLLVAAVLAAGSHLFLRWLWRQLHAEAPEASAWRPRWSVSLLLLGVLLFAATMASVGIGHHVGWLMSGRARLVRSSWPGMEPEGTRTARWLCEEARDQLKAGTPDGQLTRKLLADPSLRPIVEAQYVVPHVSPEGKPVIVVFARDPLVRERDGGVRCGPASFGVETLDAKVLAQWLAEPRAVASPTP</sequence>
<feature type="transmembrane region" description="Helical" evidence="1">
    <location>
        <begin position="99"/>
        <end position="124"/>
    </location>
</feature>
<keyword evidence="1" id="KW-0812">Transmembrane</keyword>
<proteinExistence type="predicted"/>
<gene>
    <name evidence="2" type="ORF">FJV41_28945</name>
</gene>
<organism evidence="2 3">
    <name type="scientific">Myxococcus llanfairpwllgwyngyllgogerychwyrndrobwllllantysiliogogogochensis</name>
    <dbReference type="NCBI Taxonomy" id="2590453"/>
    <lineage>
        <taxon>Bacteria</taxon>
        <taxon>Pseudomonadati</taxon>
        <taxon>Myxococcota</taxon>
        <taxon>Myxococcia</taxon>
        <taxon>Myxococcales</taxon>
        <taxon>Cystobacterineae</taxon>
        <taxon>Myxococcaceae</taxon>
        <taxon>Myxococcus</taxon>
    </lineage>
</organism>
<name>A0A540WTY3_9BACT</name>
<protein>
    <submittedName>
        <fullName evidence="2">Uncharacterized protein</fullName>
    </submittedName>
</protein>
<dbReference type="AlphaFoldDB" id="A0A540WTY3"/>
<evidence type="ECO:0000256" key="1">
    <source>
        <dbReference type="SAM" id="Phobius"/>
    </source>
</evidence>
<comment type="caution">
    <text evidence="2">The sequence shown here is derived from an EMBL/GenBank/DDBJ whole genome shotgun (WGS) entry which is preliminary data.</text>
</comment>
<dbReference type="OrthoDB" id="5382405at2"/>
<evidence type="ECO:0000313" key="2">
    <source>
        <dbReference type="EMBL" id="TQF12463.1"/>
    </source>
</evidence>
<dbReference type="Proteomes" id="UP000315369">
    <property type="component" value="Unassembled WGS sequence"/>
</dbReference>
<keyword evidence="1" id="KW-0472">Membrane</keyword>
<feature type="transmembrane region" description="Helical" evidence="1">
    <location>
        <begin position="7"/>
        <end position="39"/>
    </location>
</feature>